<dbReference type="EMBL" id="LGRX02020904">
    <property type="protein sequence ID" value="KAK3257170.1"/>
    <property type="molecule type" value="Genomic_DNA"/>
</dbReference>
<evidence type="ECO:0000313" key="8">
    <source>
        <dbReference type="Proteomes" id="UP001190700"/>
    </source>
</evidence>
<evidence type="ECO:0000256" key="4">
    <source>
        <dbReference type="ARBA" id="ARBA00030273"/>
    </source>
</evidence>
<dbReference type="EC" id="1.8.4.11" evidence="2"/>
<dbReference type="InterPro" id="IPR036509">
    <property type="entry name" value="Met_Sox_Rdtase_MsrA_sf"/>
</dbReference>
<dbReference type="Gene3D" id="3.30.1060.10">
    <property type="entry name" value="Peptide methionine sulphoxide reductase MsrA"/>
    <property type="match status" value="1"/>
</dbReference>
<keyword evidence="8" id="KW-1185">Reference proteome</keyword>
<dbReference type="PANTHER" id="PTHR42799">
    <property type="entry name" value="MITOCHONDRIAL PEPTIDE METHIONINE SULFOXIDE REDUCTASE"/>
    <property type="match status" value="1"/>
</dbReference>
<dbReference type="PANTHER" id="PTHR42799:SF13">
    <property type="entry name" value="PEPTIDE METHIONINE SULFOXIDE REDUCTASE"/>
    <property type="match status" value="1"/>
</dbReference>
<evidence type="ECO:0000256" key="5">
    <source>
        <dbReference type="ARBA" id="ARBA00030643"/>
    </source>
</evidence>
<comment type="similarity">
    <text evidence="1">Belongs to the MsrA Met sulfoxide reductase family.</text>
</comment>
<comment type="caution">
    <text evidence="7">The sequence shown here is derived from an EMBL/GenBank/DDBJ whole genome shotgun (WGS) entry which is preliminary data.</text>
</comment>
<dbReference type="Pfam" id="PF01625">
    <property type="entry name" value="PMSR"/>
    <property type="match status" value="1"/>
</dbReference>
<feature type="domain" description="Peptide methionine sulphoxide reductase MsrA" evidence="6">
    <location>
        <begin position="64"/>
        <end position="209"/>
    </location>
</feature>
<dbReference type="Proteomes" id="UP001190700">
    <property type="component" value="Unassembled WGS sequence"/>
</dbReference>
<evidence type="ECO:0000313" key="7">
    <source>
        <dbReference type="EMBL" id="KAK3257170.1"/>
    </source>
</evidence>
<protein>
    <recommendedName>
        <fullName evidence="2">peptide-methionine (S)-S-oxide reductase</fullName>
        <ecNumber evidence="2">1.8.4.11</ecNumber>
    </recommendedName>
    <alternativeName>
        <fullName evidence="5">Peptide-methionine (S)-S-oxide reductase</fullName>
    </alternativeName>
    <alternativeName>
        <fullName evidence="4">Protein-methionine-S-oxide reductase</fullName>
    </alternativeName>
</protein>
<dbReference type="InterPro" id="IPR050162">
    <property type="entry name" value="MsrA_MetSO_reductase"/>
</dbReference>
<dbReference type="AlphaFoldDB" id="A0AAE0FCK9"/>
<proteinExistence type="inferred from homology"/>
<dbReference type="SUPFAM" id="SSF55068">
    <property type="entry name" value="Peptide methionine sulfoxide reductase"/>
    <property type="match status" value="1"/>
</dbReference>
<dbReference type="GO" id="GO:0005737">
    <property type="term" value="C:cytoplasm"/>
    <property type="evidence" value="ECO:0007669"/>
    <property type="project" value="TreeGrafter"/>
</dbReference>
<feature type="non-terminal residue" evidence="7">
    <location>
        <position position="1"/>
    </location>
</feature>
<organism evidence="7 8">
    <name type="scientific">Cymbomonas tetramitiformis</name>
    <dbReference type="NCBI Taxonomy" id="36881"/>
    <lineage>
        <taxon>Eukaryota</taxon>
        <taxon>Viridiplantae</taxon>
        <taxon>Chlorophyta</taxon>
        <taxon>Pyramimonadophyceae</taxon>
        <taxon>Pyramimonadales</taxon>
        <taxon>Pyramimonadaceae</taxon>
        <taxon>Cymbomonas</taxon>
    </lineage>
</organism>
<evidence type="ECO:0000256" key="1">
    <source>
        <dbReference type="ARBA" id="ARBA00005591"/>
    </source>
</evidence>
<keyword evidence="3" id="KW-0560">Oxidoreductase</keyword>
<evidence type="ECO:0000256" key="2">
    <source>
        <dbReference type="ARBA" id="ARBA00012502"/>
    </source>
</evidence>
<gene>
    <name evidence="7" type="ORF">CYMTET_33728</name>
</gene>
<dbReference type="GO" id="GO:0034599">
    <property type="term" value="P:cellular response to oxidative stress"/>
    <property type="evidence" value="ECO:0007669"/>
    <property type="project" value="TreeGrafter"/>
</dbReference>
<name>A0AAE0FCK9_9CHLO</name>
<evidence type="ECO:0000256" key="3">
    <source>
        <dbReference type="ARBA" id="ARBA00023002"/>
    </source>
</evidence>
<sequence>CKYQEVPETRLKGYPTGLLKSRTMTTWMSGFVHFSAIFLACVSAEVVGEQGFSSASYPYVPYETATFAGGKFHDVEARFGCTKGVLHSRVGWISIIEHKHPHATPKSPFIGSDVEAVELHYDPKVVSYSELLDIFWGLGNHKHLLTGPLGLKQFASAIYCHTDEQLEAALTAKIEQEKMKGPYLTEVLPSNSFLEAPSENQKYHLRRREKVFASLNLNDEETVSSSTAMLLNAYIAGQCSRPWKETEKAIKGLQLSIPQLETMGLEALHPNVIVVPRFGQESSTKSKG</sequence>
<evidence type="ECO:0000259" key="6">
    <source>
        <dbReference type="Pfam" id="PF01625"/>
    </source>
</evidence>
<accession>A0AAE0FCK9</accession>
<dbReference type="GO" id="GO:0008113">
    <property type="term" value="F:peptide-methionine (S)-S-oxide reductase activity"/>
    <property type="evidence" value="ECO:0007669"/>
    <property type="project" value="UniProtKB-EC"/>
</dbReference>
<dbReference type="InterPro" id="IPR002569">
    <property type="entry name" value="Met_Sox_Rdtase_MsrA_dom"/>
</dbReference>
<reference evidence="7 8" key="1">
    <citation type="journal article" date="2015" name="Genome Biol. Evol.">
        <title>Comparative Genomics of a Bacterivorous Green Alga Reveals Evolutionary Causalities and Consequences of Phago-Mixotrophic Mode of Nutrition.</title>
        <authorList>
            <person name="Burns J.A."/>
            <person name="Paasch A."/>
            <person name="Narechania A."/>
            <person name="Kim E."/>
        </authorList>
    </citation>
    <scope>NUCLEOTIDE SEQUENCE [LARGE SCALE GENOMIC DNA]</scope>
    <source>
        <strain evidence="7 8">PLY_AMNH</strain>
    </source>
</reference>